<sequence>MYPANLKNEALDEARTNEQLCYATVNGGAMTGEPARHLRPTRQIYEAVEDFQAKFLLSEMQKKRAIHEVSVSPAPPVCK</sequence>
<proteinExistence type="predicted"/>
<keyword evidence="2" id="KW-1185">Reference proteome</keyword>
<comment type="caution">
    <text evidence="1">The sequence shown here is derived from an EMBL/GenBank/DDBJ whole genome shotgun (WGS) entry which is preliminary data.</text>
</comment>
<organism evidence="1 2">
    <name type="scientific">Protopolystoma xenopodis</name>
    <dbReference type="NCBI Taxonomy" id="117903"/>
    <lineage>
        <taxon>Eukaryota</taxon>
        <taxon>Metazoa</taxon>
        <taxon>Spiralia</taxon>
        <taxon>Lophotrochozoa</taxon>
        <taxon>Platyhelminthes</taxon>
        <taxon>Monogenea</taxon>
        <taxon>Polyopisthocotylea</taxon>
        <taxon>Polystomatidea</taxon>
        <taxon>Polystomatidae</taxon>
        <taxon>Protopolystoma</taxon>
    </lineage>
</organism>
<evidence type="ECO:0000313" key="2">
    <source>
        <dbReference type="Proteomes" id="UP000784294"/>
    </source>
</evidence>
<name>A0A3S5CGY6_9PLAT</name>
<dbReference type="Proteomes" id="UP000784294">
    <property type="component" value="Unassembled WGS sequence"/>
</dbReference>
<protein>
    <submittedName>
        <fullName evidence="1">Uncharacterized protein</fullName>
    </submittedName>
</protein>
<dbReference type="AlphaFoldDB" id="A0A3S5CGY6"/>
<gene>
    <name evidence="1" type="ORF">PXEA_LOCUS13858</name>
</gene>
<accession>A0A3S5CGY6</accession>
<reference evidence="1" key="1">
    <citation type="submission" date="2018-11" db="EMBL/GenBank/DDBJ databases">
        <authorList>
            <consortium name="Pathogen Informatics"/>
        </authorList>
    </citation>
    <scope>NUCLEOTIDE SEQUENCE</scope>
</reference>
<dbReference type="EMBL" id="CAAALY010046397">
    <property type="protein sequence ID" value="VEL20418.1"/>
    <property type="molecule type" value="Genomic_DNA"/>
</dbReference>
<evidence type="ECO:0000313" key="1">
    <source>
        <dbReference type="EMBL" id="VEL20418.1"/>
    </source>
</evidence>